<protein>
    <submittedName>
        <fullName evidence="1">Uncharacterized protein</fullName>
    </submittedName>
</protein>
<accession>A0A6J5FDJ8</accession>
<gene>
    <name evidence="1" type="ORF">LMG29542_08738</name>
</gene>
<reference evidence="1 2" key="1">
    <citation type="submission" date="2020-04" db="EMBL/GenBank/DDBJ databases">
        <authorList>
            <person name="De Canck E."/>
        </authorList>
    </citation>
    <scope>NUCLEOTIDE SEQUENCE [LARGE SCALE GENOMIC DNA]</scope>
    <source>
        <strain evidence="1 2">LMG 29542</strain>
    </source>
</reference>
<proteinExistence type="predicted"/>
<keyword evidence="2" id="KW-1185">Reference proteome</keyword>
<organism evidence="1 2">
    <name type="scientific">Paraburkholderia humisilvae</name>
    <dbReference type="NCBI Taxonomy" id="627669"/>
    <lineage>
        <taxon>Bacteria</taxon>
        <taxon>Pseudomonadati</taxon>
        <taxon>Pseudomonadota</taxon>
        <taxon>Betaproteobacteria</taxon>
        <taxon>Burkholderiales</taxon>
        <taxon>Burkholderiaceae</taxon>
        <taxon>Paraburkholderia</taxon>
    </lineage>
</organism>
<evidence type="ECO:0000313" key="2">
    <source>
        <dbReference type="Proteomes" id="UP000494363"/>
    </source>
</evidence>
<dbReference type="EMBL" id="CADIKH010000470">
    <property type="protein sequence ID" value="CAB3775356.1"/>
    <property type="molecule type" value="Genomic_DNA"/>
</dbReference>
<dbReference type="Proteomes" id="UP000494363">
    <property type="component" value="Unassembled WGS sequence"/>
</dbReference>
<name>A0A6J5FDJ8_9BURK</name>
<evidence type="ECO:0000313" key="1">
    <source>
        <dbReference type="EMBL" id="CAB3775356.1"/>
    </source>
</evidence>
<dbReference type="AlphaFoldDB" id="A0A6J5FDJ8"/>
<sequence length="96" mass="9854">MPIVASVSEAIASSVLCAQTTDSTRPSAPAKAGIATCQRRSRARSALRDTSTIATTAAANGIADSKPIANVSVTPVALMIVGSQKLTPYRPITNEK</sequence>